<sequence>MTTPRVAAIHDMSGFGRCSLTVAIPILSAMGVQCCPLPTAFLSTHTGGFEGFTFLDMTDEMPKVADHWASLGLSFQAIYSGFLGSERQIGIVADFIRRFRRPDTVVVIDPVMGDHGRVYQTYTPAMCAGTARLAELADVITPNLTEAALLLDRSYDALPEDEAGLLEITRQLSLGGRRSVVLTGASAAPDLTGAACFDAATSRAQMIQTRRVPREFHGTGDVFASVLTGALVGGAALPAAVEQAVEFVRLCGERTAAQDLPMREGVDFEPLLGRLTAGREVV</sequence>
<evidence type="ECO:0000256" key="1">
    <source>
        <dbReference type="ARBA" id="ARBA00012104"/>
    </source>
</evidence>
<dbReference type="Proteomes" id="UP000823824">
    <property type="component" value="Unassembled WGS sequence"/>
</dbReference>
<dbReference type="CDD" id="cd01173">
    <property type="entry name" value="pyridoxal_pyridoxamine_kinase"/>
    <property type="match status" value="1"/>
</dbReference>
<feature type="domain" description="Pyridoxamine kinase/Phosphomethylpyrimidine kinase" evidence="6">
    <location>
        <begin position="28"/>
        <end position="250"/>
    </location>
</feature>
<reference evidence="7" key="2">
    <citation type="submission" date="2021-04" db="EMBL/GenBank/DDBJ databases">
        <authorList>
            <person name="Gilroy R."/>
        </authorList>
    </citation>
    <scope>NUCLEOTIDE SEQUENCE</scope>
    <source>
        <strain evidence="7">ChiBcec18-1249</strain>
    </source>
</reference>
<evidence type="ECO:0000256" key="4">
    <source>
        <dbReference type="ARBA" id="ARBA00022777"/>
    </source>
</evidence>
<protein>
    <recommendedName>
        <fullName evidence="1">pyridoxal kinase</fullName>
        <ecNumber evidence="1">2.7.1.35</ecNumber>
    </recommendedName>
</protein>
<gene>
    <name evidence="7" type="ORF">H9787_06285</name>
</gene>
<dbReference type="GO" id="GO:0005524">
    <property type="term" value="F:ATP binding"/>
    <property type="evidence" value="ECO:0007669"/>
    <property type="project" value="UniProtKB-KW"/>
</dbReference>
<evidence type="ECO:0000313" key="7">
    <source>
        <dbReference type="EMBL" id="HJB13302.1"/>
    </source>
</evidence>
<keyword evidence="3" id="KW-0547">Nucleotide-binding</keyword>
<dbReference type="PANTHER" id="PTHR10534:SF2">
    <property type="entry name" value="PYRIDOXAL KINASE"/>
    <property type="match status" value="1"/>
</dbReference>
<evidence type="ECO:0000259" key="6">
    <source>
        <dbReference type="Pfam" id="PF08543"/>
    </source>
</evidence>
<name>A0A9D2LIK6_9FIRM</name>
<dbReference type="Pfam" id="PF08543">
    <property type="entry name" value="Phos_pyr_kin"/>
    <property type="match status" value="1"/>
</dbReference>
<keyword evidence="5" id="KW-0067">ATP-binding</keyword>
<keyword evidence="4 7" id="KW-0418">Kinase</keyword>
<dbReference type="SUPFAM" id="SSF53613">
    <property type="entry name" value="Ribokinase-like"/>
    <property type="match status" value="1"/>
</dbReference>
<dbReference type="Gene3D" id="3.40.1190.20">
    <property type="match status" value="1"/>
</dbReference>
<evidence type="ECO:0000313" key="8">
    <source>
        <dbReference type="Proteomes" id="UP000823824"/>
    </source>
</evidence>
<evidence type="ECO:0000256" key="2">
    <source>
        <dbReference type="ARBA" id="ARBA00022679"/>
    </source>
</evidence>
<dbReference type="GO" id="GO:0005829">
    <property type="term" value="C:cytosol"/>
    <property type="evidence" value="ECO:0007669"/>
    <property type="project" value="TreeGrafter"/>
</dbReference>
<dbReference type="InterPro" id="IPR013749">
    <property type="entry name" value="PM/HMP-P_kinase-1"/>
</dbReference>
<comment type="caution">
    <text evidence="7">The sequence shown here is derived from an EMBL/GenBank/DDBJ whole genome shotgun (WGS) entry which is preliminary data.</text>
</comment>
<evidence type="ECO:0000256" key="3">
    <source>
        <dbReference type="ARBA" id="ARBA00022741"/>
    </source>
</evidence>
<keyword evidence="2 7" id="KW-0808">Transferase</keyword>
<evidence type="ECO:0000256" key="5">
    <source>
        <dbReference type="ARBA" id="ARBA00022840"/>
    </source>
</evidence>
<dbReference type="GO" id="GO:0008478">
    <property type="term" value="F:pyridoxal kinase activity"/>
    <property type="evidence" value="ECO:0007669"/>
    <property type="project" value="UniProtKB-EC"/>
</dbReference>
<dbReference type="InterPro" id="IPR004625">
    <property type="entry name" value="PyrdxlKinase"/>
</dbReference>
<dbReference type="PANTHER" id="PTHR10534">
    <property type="entry name" value="PYRIDOXAL KINASE"/>
    <property type="match status" value="1"/>
</dbReference>
<accession>A0A9D2LIK6</accession>
<organism evidence="7 8">
    <name type="scientific">Candidatus Oscillibacter excrementigallinarum</name>
    <dbReference type="NCBI Taxonomy" id="2838716"/>
    <lineage>
        <taxon>Bacteria</taxon>
        <taxon>Bacillati</taxon>
        <taxon>Bacillota</taxon>
        <taxon>Clostridia</taxon>
        <taxon>Eubacteriales</taxon>
        <taxon>Oscillospiraceae</taxon>
        <taxon>Oscillibacter</taxon>
    </lineage>
</organism>
<proteinExistence type="predicted"/>
<reference evidence="7" key="1">
    <citation type="journal article" date="2021" name="PeerJ">
        <title>Extensive microbial diversity within the chicken gut microbiome revealed by metagenomics and culture.</title>
        <authorList>
            <person name="Gilroy R."/>
            <person name="Ravi A."/>
            <person name="Getino M."/>
            <person name="Pursley I."/>
            <person name="Horton D.L."/>
            <person name="Alikhan N.F."/>
            <person name="Baker D."/>
            <person name="Gharbi K."/>
            <person name="Hall N."/>
            <person name="Watson M."/>
            <person name="Adriaenssens E.M."/>
            <person name="Foster-Nyarko E."/>
            <person name="Jarju S."/>
            <person name="Secka A."/>
            <person name="Antonio M."/>
            <person name="Oren A."/>
            <person name="Chaudhuri R.R."/>
            <person name="La Ragione R."/>
            <person name="Hildebrand F."/>
            <person name="Pallen M.J."/>
        </authorList>
    </citation>
    <scope>NUCLEOTIDE SEQUENCE</scope>
    <source>
        <strain evidence="7">ChiBcec18-1249</strain>
    </source>
</reference>
<dbReference type="AlphaFoldDB" id="A0A9D2LIK6"/>
<dbReference type="EMBL" id="DWZJ01000052">
    <property type="protein sequence ID" value="HJB13302.1"/>
    <property type="molecule type" value="Genomic_DNA"/>
</dbReference>
<dbReference type="NCBIfam" id="NF005491">
    <property type="entry name" value="PRK07105.1"/>
    <property type="match status" value="1"/>
</dbReference>
<dbReference type="EC" id="2.7.1.35" evidence="1"/>
<dbReference type="InterPro" id="IPR029056">
    <property type="entry name" value="Ribokinase-like"/>
</dbReference>
<dbReference type="GO" id="GO:0009443">
    <property type="term" value="P:pyridoxal 5'-phosphate salvage"/>
    <property type="evidence" value="ECO:0007669"/>
    <property type="project" value="InterPro"/>
</dbReference>